<dbReference type="Proteomes" id="UP001209540">
    <property type="component" value="Unassembled WGS sequence"/>
</dbReference>
<evidence type="ECO:0000256" key="1">
    <source>
        <dbReference type="SAM" id="Phobius"/>
    </source>
</evidence>
<organism evidence="2 3">
    <name type="scientific">Phascolomyces articulosus</name>
    <dbReference type="NCBI Taxonomy" id="60185"/>
    <lineage>
        <taxon>Eukaryota</taxon>
        <taxon>Fungi</taxon>
        <taxon>Fungi incertae sedis</taxon>
        <taxon>Mucoromycota</taxon>
        <taxon>Mucoromycotina</taxon>
        <taxon>Mucoromycetes</taxon>
        <taxon>Mucorales</taxon>
        <taxon>Lichtheimiaceae</taxon>
        <taxon>Phascolomyces</taxon>
    </lineage>
</organism>
<sequence>MMHSIFYYDDYKGVLKQDPSSLTVTSIFMALLIAIKEYNDYRAGRKLYMYLTKRLGIQDSVGNDVLILLILEFF</sequence>
<feature type="transmembrane region" description="Helical" evidence="1">
    <location>
        <begin position="20"/>
        <end position="39"/>
    </location>
</feature>
<proteinExistence type="predicted"/>
<evidence type="ECO:0000313" key="2">
    <source>
        <dbReference type="EMBL" id="KAI9277222.1"/>
    </source>
</evidence>
<protein>
    <submittedName>
        <fullName evidence="2">Uncharacterized protein</fullName>
    </submittedName>
</protein>
<gene>
    <name evidence="2" type="ORF">BDA99DRAFT_495179</name>
</gene>
<keyword evidence="1" id="KW-0812">Transmembrane</keyword>
<dbReference type="EMBL" id="JAIXMP010000002">
    <property type="protein sequence ID" value="KAI9277222.1"/>
    <property type="molecule type" value="Genomic_DNA"/>
</dbReference>
<name>A0AAD5KQA8_9FUNG</name>
<reference evidence="2" key="2">
    <citation type="submission" date="2023-02" db="EMBL/GenBank/DDBJ databases">
        <authorList>
            <consortium name="DOE Joint Genome Institute"/>
            <person name="Mondo S.J."/>
            <person name="Chang Y."/>
            <person name="Wang Y."/>
            <person name="Ahrendt S."/>
            <person name="Andreopoulos W."/>
            <person name="Barry K."/>
            <person name="Beard J."/>
            <person name="Benny G.L."/>
            <person name="Blankenship S."/>
            <person name="Bonito G."/>
            <person name="Cuomo C."/>
            <person name="Desiro A."/>
            <person name="Gervers K.A."/>
            <person name="Hundley H."/>
            <person name="Kuo A."/>
            <person name="LaButti K."/>
            <person name="Lang B.F."/>
            <person name="Lipzen A."/>
            <person name="O'Donnell K."/>
            <person name="Pangilinan J."/>
            <person name="Reynolds N."/>
            <person name="Sandor L."/>
            <person name="Smith M.W."/>
            <person name="Tsang A."/>
            <person name="Grigoriev I.V."/>
            <person name="Stajich J.E."/>
            <person name="Spatafora J.W."/>
        </authorList>
    </citation>
    <scope>NUCLEOTIDE SEQUENCE</scope>
    <source>
        <strain evidence="2">RSA 2281</strain>
    </source>
</reference>
<evidence type="ECO:0000313" key="3">
    <source>
        <dbReference type="Proteomes" id="UP001209540"/>
    </source>
</evidence>
<keyword evidence="1" id="KW-0472">Membrane</keyword>
<dbReference type="AlphaFoldDB" id="A0AAD5KQA8"/>
<keyword evidence="3" id="KW-1185">Reference proteome</keyword>
<accession>A0AAD5KQA8</accession>
<keyword evidence="1" id="KW-1133">Transmembrane helix</keyword>
<comment type="caution">
    <text evidence="2">The sequence shown here is derived from an EMBL/GenBank/DDBJ whole genome shotgun (WGS) entry which is preliminary data.</text>
</comment>
<reference evidence="2" key="1">
    <citation type="journal article" date="2022" name="IScience">
        <title>Evolution of zygomycete secretomes and the origins of terrestrial fungal ecologies.</title>
        <authorList>
            <person name="Chang Y."/>
            <person name="Wang Y."/>
            <person name="Mondo S."/>
            <person name="Ahrendt S."/>
            <person name="Andreopoulos W."/>
            <person name="Barry K."/>
            <person name="Beard J."/>
            <person name="Benny G.L."/>
            <person name="Blankenship S."/>
            <person name="Bonito G."/>
            <person name="Cuomo C."/>
            <person name="Desiro A."/>
            <person name="Gervers K.A."/>
            <person name="Hundley H."/>
            <person name="Kuo A."/>
            <person name="LaButti K."/>
            <person name="Lang B.F."/>
            <person name="Lipzen A."/>
            <person name="O'Donnell K."/>
            <person name="Pangilinan J."/>
            <person name="Reynolds N."/>
            <person name="Sandor L."/>
            <person name="Smith M.E."/>
            <person name="Tsang A."/>
            <person name="Grigoriev I.V."/>
            <person name="Stajich J.E."/>
            <person name="Spatafora J.W."/>
        </authorList>
    </citation>
    <scope>NUCLEOTIDE SEQUENCE</scope>
    <source>
        <strain evidence="2">RSA 2281</strain>
    </source>
</reference>